<name>A0A418XH02_9BURK</name>
<reference evidence="2 3" key="1">
    <citation type="submission" date="2018-09" db="EMBL/GenBank/DDBJ databases">
        <authorList>
            <person name="Zhu H."/>
        </authorList>
    </citation>
    <scope>NUCLEOTIDE SEQUENCE [LARGE SCALE GENOMIC DNA]</scope>
    <source>
        <strain evidence="2 3">K1S02-61</strain>
    </source>
</reference>
<gene>
    <name evidence="2" type="ORF">D3872_18175</name>
</gene>
<dbReference type="EMBL" id="QYUP01000140">
    <property type="protein sequence ID" value="RJG11727.1"/>
    <property type="molecule type" value="Genomic_DNA"/>
</dbReference>
<dbReference type="AlphaFoldDB" id="A0A418XH02"/>
<proteinExistence type="predicted"/>
<dbReference type="Pfam" id="PF04892">
    <property type="entry name" value="VanZ"/>
    <property type="match status" value="1"/>
</dbReference>
<keyword evidence="3" id="KW-1185">Reference proteome</keyword>
<dbReference type="Proteomes" id="UP000284006">
    <property type="component" value="Unassembled WGS sequence"/>
</dbReference>
<dbReference type="InterPro" id="IPR006976">
    <property type="entry name" value="VanZ-like"/>
</dbReference>
<feature type="domain" description="VanZ-like" evidence="1">
    <location>
        <begin position="32"/>
        <end position="103"/>
    </location>
</feature>
<dbReference type="OrthoDB" id="8759225at2"/>
<organism evidence="2 3">
    <name type="scientific">Massilia cavernae</name>
    <dbReference type="NCBI Taxonomy" id="2320864"/>
    <lineage>
        <taxon>Bacteria</taxon>
        <taxon>Pseudomonadati</taxon>
        <taxon>Pseudomonadota</taxon>
        <taxon>Betaproteobacteria</taxon>
        <taxon>Burkholderiales</taxon>
        <taxon>Oxalobacteraceae</taxon>
        <taxon>Telluria group</taxon>
        <taxon>Massilia</taxon>
    </lineage>
</organism>
<evidence type="ECO:0000259" key="1">
    <source>
        <dbReference type="Pfam" id="PF04892"/>
    </source>
</evidence>
<accession>A0A418XH02</accession>
<comment type="caution">
    <text evidence="2">The sequence shown here is derived from an EMBL/GenBank/DDBJ whole genome shotgun (WGS) entry which is preliminary data.</text>
</comment>
<protein>
    <recommendedName>
        <fullName evidence="1">VanZ-like domain-containing protein</fullName>
    </recommendedName>
</protein>
<evidence type="ECO:0000313" key="3">
    <source>
        <dbReference type="Proteomes" id="UP000284006"/>
    </source>
</evidence>
<sequence>MGGEVMMFVGAAAALSAGCLVPNRWLPPLPNDKVMHFAAFAVLSGLALRIADGAVESAAWLLGLLVGGWVIECLQALVPDRSFCWRDIGANAAGIAFAAACTQIAPMFA</sequence>
<dbReference type="PANTHER" id="PTHR28008:SF1">
    <property type="entry name" value="DOMAIN PROTEIN, PUTATIVE (AFU_ORTHOLOGUE AFUA_3G10980)-RELATED"/>
    <property type="match status" value="1"/>
</dbReference>
<dbReference type="PANTHER" id="PTHR28008">
    <property type="entry name" value="DOMAIN PROTEIN, PUTATIVE (AFU_ORTHOLOGUE AFUA_3G10980)-RELATED"/>
    <property type="match status" value="1"/>
</dbReference>
<evidence type="ECO:0000313" key="2">
    <source>
        <dbReference type="EMBL" id="RJG11727.1"/>
    </source>
</evidence>